<sequence length="97" mass="9513">MTDGDALERAGLERCEAVLVAAVGPNADGAVAAARSLTDARIVAIAESDSSASIAHHGADVVVVAPDPDLVETIVDAVVNASEADDQSSASAASQSG</sequence>
<dbReference type="InterPro" id="IPR036291">
    <property type="entry name" value="NAD(P)-bd_dom_sf"/>
</dbReference>
<evidence type="ECO:0000313" key="2">
    <source>
        <dbReference type="EMBL" id="QFU81320.1"/>
    </source>
</evidence>
<dbReference type="GO" id="GO:0006813">
    <property type="term" value="P:potassium ion transport"/>
    <property type="evidence" value="ECO:0007669"/>
    <property type="project" value="InterPro"/>
</dbReference>
<dbReference type="SUPFAM" id="SSF51735">
    <property type="entry name" value="NAD(P)-binding Rossmann-fold domains"/>
    <property type="match status" value="1"/>
</dbReference>
<dbReference type="Gene3D" id="3.40.50.720">
    <property type="entry name" value="NAD(P)-binding Rossmann-like Domain"/>
    <property type="match status" value="1"/>
</dbReference>
<protein>
    <recommendedName>
        <fullName evidence="1">RCK N-terminal domain-containing protein</fullName>
    </recommendedName>
</protein>
<dbReference type="Proteomes" id="UP000326170">
    <property type="component" value="Chromosome"/>
</dbReference>
<proteinExistence type="predicted"/>
<feature type="domain" description="RCK N-terminal" evidence="1">
    <location>
        <begin position="2"/>
        <end position="64"/>
    </location>
</feature>
<dbReference type="AlphaFoldDB" id="A0A5P9P0F5"/>
<organism evidence="2 3">
    <name type="scientific">Natronorubrum aibiense</name>
    <dbReference type="NCBI Taxonomy" id="348826"/>
    <lineage>
        <taxon>Archaea</taxon>
        <taxon>Methanobacteriati</taxon>
        <taxon>Methanobacteriota</taxon>
        <taxon>Stenosarchaea group</taxon>
        <taxon>Halobacteria</taxon>
        <taxon>Halobacteriales</taxon>
        <taxon>Natrialbaceae</taxon>
        <taxon>Natronorubrum</taxon>
    </lineage>
</organism>
<keyword evidence="3" id="KW-1185">Reference proteome</keyword>
<reference evidence="2 3" key="1">
    <citation type="journal article" date="2007" name="Int. J. Syst. Evol. Microbiol.">
        <title>Natronorubrum sulfidifaciens sp. nov., an extremely haloalkaliphilic archaeon isolated from Aiding salt lake in Xin-Jiang, China.</title>
        <authorList>
            <person name="Cui H.L."/>
            <person name="Tohty D."/>
            <person name="Liu H.C."/>
            <person name="Liu S.J."/>
            <person name="Oren A."/>
            <person name="Zhou P.J."/>
        </authorList>
    </citation>
    <scope>NUCLEOTIDE SEQUENCE [LARGE SCALE GENOMIC DNA]</scope>
    <source>
        <strain evidence="2 3">7-3</strain>
    </source>
</reference>
<dbReference type="Pfam" id="PF02254">
    <property type="entry name" value="TrkA_N"/>
    <property type="match status" value="1"/>
</dbReference>
<accession>A0A5P9P0F5</accession>
<dbReference type="InterPro" id="IPR003148">
    <property type="entry name" value="RCK_N"/>
</dbReference>
<evidence type="ECO:0000259" key="1">
    <source>
        <dbReference type="Pfam" id="PF02254"/>
    </source>
</evidence>
<evidence type="ECO:0000313" key="3">
    <source>
        <dbReference type="Proteomes" id="UP000326170"/>
    </source>
</evidence>
<dbReference type="EMBL" id="CP045488">
    <property type="protein sequence ID" value="QFU81320.1"/>
    <property type="molecule type" value="Genomic_DNA"/>
</dbReference>
<name>A0A5P9P0F5_9EURY</name>
<dbReference type="KEGG" id="nas:GCU68_01480"/>
<gene>
    <name evidence="2" type="ORF">GCU68_01480</name>
</gene>